<dbReference type="AlphaFoldDB" id="A0A8X6WH42"/>
<dbReference type="Proteomes" id="UP000887159">
    <property type="component" value="Unassembled WGS sequence"/>
</dbReference>
<feature type="region of interest" description="Disordered" evidence="1">
    <location>
        <begin position="114"/>
        <end position="138"/>
    </location>
</feature>
<proteinExistence type="predicted"/>
<evidence type="ECO:0000313" key="2">
    <source>
        <dbReference type="EMBL" id="GFY34824.1"/>
    </source>
</evidence>
<protein>
    <submittedName>
        <fullName evidence="2">Uncharacterized protein</fullName>
    </submittedName>
</protein>
<keyword evidence="3" id="KW-1185">Reference proteome</keyword>
<reference evidence="2" key="1">
    <citation type="submission" date="2020-08" db="EMBL/GenBank/DDBJ databases">
        <title>Multicomponent nature underlies the extraordinary mechanical properties of spider dragline silk.</title>
        <authorList>
            <person name="Kono N."/>
            <person name="Nakamura H."/>
            <person name="Mori M."/>
            <person name="Yoshida Y."/>
            <person name="Ohtoshi R."/>
            <person name="Malay A.D."/>
            <person name="Moran D.A.P."/>
            <person name="Tomita M."/>
            <person name="Numata K."/>
            <person name="Arakawa K."/>
        </authorList>
    </citation>
    <scope>NUCLEOTIDE SEQUENCE</scope>
</reference>
<evidence type="ECO:0000256" key="1">
    <source>
        <dbReference type="SAM" id="MobiDB-lite"/>
    </source>
</evidence>
<sequence>MGTGATEAAGAGTTGSAGTDATGPAGTGVTGSAGTGTTRSVGTGATGTVATGSTPSDNTATGFTFVFDVDLMKDARLAHLLESFPQISEISLEVDIDVQRVDLSKIFTKAFTTGDDKNKRVTTPTKESPPKGSKISPK</sequence>
<accession>A0A8X6WH42</accession>
<feature type="compositionally biased region" description="Gly residues" evidence="1">
    <location>
        <begin position="25"/>
        <end position="34"/>
    </location>
</feature>
<dbReference type="EMBL" id="BMAU01021428">
    <property type="protein sequence ID" value="GFY34824.1"/>
    <property type="molecule type" value="Genomic_DNA"/>
</dbReference>
<comment type="caution">
    <text evidence="2">The sequence shown here is derived from an EMBL/GenBank/DDBJ whole genome shotgun (WGS) entry which is preliminary data.</text>
</comment>
<feature type="compositionally biased region" description="Low complexity" evidence="1">
    <location>
        <begin position="1"/>
        <end position="24"/>
    </location>
</feature>
<organism evidence="2 3">
    <name type="scientific">Trichonephila clavipes</name>
    <name type="common">Golden silk orbweaver</name>
    <name type="synonym">Nephila clavipes</name>
    <dbReference type="NCBI Taxonomy" id="2585209"/>
    <lineage>
        <taxon>Eukaryota</taxon>
        <taxon>Metazoa</taxon>
        <taxon>Ecdysozoa</taxon>
        <taxon>Arthropoda</taxon>
        <taxon>Chelicerata</taxon>
        <taxon>Arachnida</taxon>
        <taxon>Araneae</taxon>
        <taxon>Araneomorphae</taxon>
        <taxon>Entelegynae</taxon>
        <taxon>Araneoidea</taxon>
        <taxon>Nephilidae</taxon>
        <taxon>Trichonephila</taxon>
    </lineage>
</organism>
<gene>
    <name evidence="2" type="ORF">TNCV_845191</name>
</gene>
<feature type="region of interest" description="Disordered" evidence="1">
    <location>
        <begin position="1"/>
        <end position="57"/>
    </location>
</feature>
<evidence type="ECO:0000313" key="3">
    <source>
        <dbReference type="Proteomes" id="UP000887159"/>
    </source>
</evidence>
<name>A0A8X6WH42_TRICX</name>
<feature type="compositionally biased region" description="Low complexity" evidence="1">
    <location>
        <begin position="35"/>
        <end position="54"/>
    </location>
</feature>